<dbReference type="Gene3D" id="1.10.238.10">
    <property type="entry name" value="EF-hand"/>
    <property type="match status" value="2"/>
</dbReference>
<gene>
    <name evidence="6" type="ORF">FPE_LOCUS31235</name>
</gene>
<organism evidence="6 7">
    <name type="scientific">Fraxinus pennsylvanica</name>
    <dbReference type="NCBI Taxonomy" id="56036"/>
    <lineage>
        <taxon>Eukaryota</taxon>
        <taxon>Viridiplantae</taxon>
        <taxon>Streptophyta</taxon>
        <taxon>Embryophyta</taxon>
        <taxon>Tracheophyta</taxon>
        <taxon>Spermatophyta</taxon>
        <taxon>Magnoliopsida</taxon>
        <taxon>eudicotyledons</taxon>
        <taxon>Gunneridae</taxon>
        <taxon>Pentapetalae</taxon>
        <taxon>asterids</taxon>
        <taxon>lamiids</taxon>
        <taxon>Lamiales</taxon>
        <taxon>Oleaceae</taxon>
        <taxon>Oleeae</taxon>
        <taxon>Fraxinus</taxon>
    </lineage>
</organism>
<evidence type="ECO:0000313" key="6">
    <source>
        <dbReference type="EMBL" id="CAI9783714.1"/>
    </source>
</evidence>
<feature type="transmembrane region" description="Helical" evidence="4">
    <location>
        <begin position="608"/>
        <end position="626"/>
    </location>
</feature>
<keyword evidence="1" id="KW-0050">Antiport</keyword>
<dbReference type="PANTHER" id="PTHR31503:SF85">
    <property type="entry name" value="CALCIUM-BINDING EF-HAND FAMILY PROTEIN"/>
    <property type="match status" value="1"/>
</dbReference>
<keyword evidence="2" id="KW-0106">Calcium</keyword>
<keyword evidence="4" id="KW-0812">Transmembrane</keyword>
<feature type="transmembrane region" description="Helical" evidence="4">
    <location>
        <begin position="207"/>
        <end position="228"/>
    </location>
</feature>
<reference evidence="6" key="1">
    <citation type="submission" date="2023-05" db="EMBL/GenBank/DDBJ databases">
        <authorList>
            <person name="Huff M."/>
        </authorList>
    </citation>
    <scope>NUCLEOTIDE SEQUENCE</scope>
</reference>
<dbReference type="AlphaFoldDB" id="A0AAD2EAR8"/>
<keyword evidence="4" id="KW-0472">Membrane</keyword>
<dbReference type="PROSITE" id="PS00018">
    <property type="entry name" value="EF_HAND_1"/>
    <property type="match status" value="3"/>
</dbReference>
<accession>A0AAD2EAR8</accession>
<dbReference type="GO" id="GO:0006874">
    <property type="term" value="P:intracellular calcium ion homeostasis"/>
    <property type="evidence" value="ECO:0007669"/>
    <property type="project" value="TreeGrafter"/>
</dbReference>
<keyword evidence="3" id="KW-0406">Ion transport</keyword>
<proteinExistence type="predicted"/>
<dbReference type="SUPFAM" id="SSF47473">
    <property type="entry name" value="EF-hand"/>
    <property type="match status" value="1"/>
</dbReference>
<feature type="transmembrane region" description="Helical" evidence="4">
    <location>
        <begin position="184"/>
        <end position="201"/>
    </location>
</feature>
<protein>
    <recommendedName>
        <fullName evidence="5">EF-hand domain-containing protein</fullName>
    </recommendedName>
</protein>
<feature type="transmembrane region" description="Helical" evidence="4">
    <location>
        <begin position="510"/>
        <end position="529"/>
    </location>
</feature>
<dbReference type="InterPro" id="IPR018247">
    <property type="entry name" value="EF_Hand_1_Ca_BS"/>
</dbReference>
<evidence type="ECO:0000313" key="7">
    <source>
        <dbReference type="Proteomes" id="UP000834106"/>
    </source>
</evidence>
<feature type="transmembrane region" description="Helical" evidence="4">
    <location>
        <begin position="541"/>
        <end position="561"/>
    </location>
</feature>
<dbReference type="InterPro" id="IPR002048">
    <property type="entry name" value="EF_hand_dom"/>
</dbReference>
<feature type="domain" description="EF-hand" evidence="5">
    <location>
        <begin position="270"/>
        <end position="305"/>
    </location>
</feature>
<dbReference type="InterPro" id="IPR011992">
    <property type="entry name" value="EF-hand-dom_pair"/>
</dbReference>
<sequence length="711" mass="80807">MAIRIRSLPYVIQIFTRIIASLSIMLLMSFISTVHGRLLKINSSDDLISDGIDHVDDQSVALTANDVLVSESTCQHTYGFLPCAENPGGYIFQILVYHVTGVFGSKENAQSLVSLGVGIYAGITVFTLTLQWGICLIFGAKKWLDKSKTSEHSESQTSCCLQVKEKFNELKETRVKLNNETRQVAGIMLLSLIPYIIVQLVDIFDTSHIGLLIAFVVSAVSLLSYFIYQTLNKWMQKLSSDYMQYEILREAFLKHVERWGKLIDEDDGNPNFALIKILFGETDKDGDGYITGLEMQKLFNKIMTDNSKEAINKAVDESMKLFDSDNDSKINQTEFTRACVSLAEKGDFFSTELQDENFQQFSQMEKEKLEIDPIMSKILKHAESQLLEGPLIQEDGKPNIERINTLFRKYDNDNNNKISRDELEKIIKTVQFENLHPKPEDVVNKIFFNFDKDGSNMIEKEEFVNGLQNWLGKAIRVAKCSDKTKSVDKFDKIVWDKLVYGHTFWNFVKCVFRIVLGIVILTFIGGPLTTSILELSYAMSVPSFSISFVIVPLALHARTLIEAIFPASKKTEKTASLTFSEIYSSVVMNNISGLTTLLAVVYAKDLPWDYSAEVLTILVIVSSTWLRRRSKKNLKNESSWGRSTGDKLCKESGLEFVCSFQEDCFTKKSQDGYWCAHSRRAASNFRREIRKLVSSTLLVFCKVYQQFIVDF</sequence>
<dbReference type="EMBL" id="OU503055">
    <property type="protein sequence ID" value="CAI9783714.1"/>
    <property type="molecule type" value="Genomic_DNA"/>
</dbReference>
<dbReference type="SMART" id="SM00054">
    <property type="entry name" value="EFh"/>
    <property type="match status" value="4"/>
</dbReference>
<feature type="domain" description="EF-hand" evidence="5">
    <location>
        <begin position="310"/>
        <end position="345"/>
    </location>
</feature>
<evidence type="ECO:0000259" key="5">
    <source>
        <dbReference type="PROSITE" id="PS50222"/>
    </source>
</evidence>
<keyword evidence="7" id="KW-1185">Reference proteome</keyword>
<dbReference type="Pfam" id="PF13499">
    <property type="entry name" value="EF-hand_7"/>
    <property type="match status" value="2"/>
</dbReference>
<dbReference type="PANTHER" id="PTHR31503">
    <property type="entry name" value="VACUOLAR CALCIUM ION TRANSPORTER"/>
    <property type="match status" value="1"/>
</dbReference>
<feature type="transmembrane region" description="Helical" evidence="4">
    <location>
        <begin position="117"/>
        <end position="140"/>
    </location>
</feature>
<feature type="transmembrane region" description="Helical" evidence="4">
    <location>
        <begin position="582"/>
        <end position="602"/>
    </location>
</feature>
<dbReference type="PROSITE" id="PS50222">
    <property type="entry name" value="EF_HAND_2"/>
    <property type="match status" value="4"/>
</dbReference>
<evidence type="ECO:0000256" key="3">
    <source>
        <dbReference type="ARBA" id="ARBA00023065"/>
    </source>
</evidence>
<keyword evidence="4" id="KW-1133">Transmembrane helix</keyword>
<evidence type="ECO:0000256" key="2">
    <source>
        <dbReference type="ARBA" id="ARBA00022837"/>
    </source>
</evidence>
<dbReference type="GO" id="GO:0016020">
    <property type="term" value="C:membrane"/>
    <property type="evidence" value="ECO:0007669"/>
    <property type="project" value="InterPro"/>
</dbReference>
<dbReference type="GO" id="GO:0015369">
    <property type="term" value="F:calcium:proton antiporter activity"/>
    <property type="evidence" value="ECO:0007669"/>
    <property type="project" value="TreeGrafter"/>
</dbReference>
<dbReference type="InterPro" id="IPR004713">
    <property type="entry name" value="CaH_exchang"/>
</dbReference>
<feature type="transmembrane region" description="Helical" evidence="4">
    <location>
        <begin position="7"/>
        <end position="31"/>
    </location>
</feature>
<evidence type="ECO:0000256" key="1">
    <source>
        <dbReference type="ARBA" id="ARBA00022449"/>
    </source>
</evidence>
<dbReference type="Proteomes" id="UP000834106">
    <property type="component" value="Chromosome 20"/>
</dbReference>
<name>A0AAD2EAR8_9LAMI</name>
<feature type="domain" description="EF-hand" evidence="5">
    <location>
        <begin position="398"/>
        <end position="433"/>
    </location>
</feature>
<keyword evidence="1" id="KW-0813">Transport</keyword>
<dbReference type="GO" id="GO:0005509">
    <property type="term" value="F:calcium ion binding"/>
    <property type="evidence" value="ECO:0007669"/>
    <property type="project" value="InterPro"/>
</dbReference>
<feature type="domain" description="EF-hand" evidence="5">
    <location>
        <begin position="438"/>
        <end position="473"/>
    </location>
</feature>
<evidence type="ECO:0000256" key="4">
    <source>
        <dbReference type="SAM" id="Phobius"/>
    </source>
</evidence>